<name>A0A5N6Q150_9ASTR</name>
<gene>
    <name evidence="2" type="ORF">E3N88_01259</name>
</gene>
<proteinExistence type="predicted"/>
<keyword evidence="3" id="KW-1185">Reference proteome</keyword>
<accession>A0A5N6Q150</accession>
<feature type="compositionally biased region" description="Acidic residues" evidence="1">
    <location>
        <begin position="65"/>
        <end position="76"/>
    </location>
</feature>
<evidence type="ECO:0000313" key="2">
    <source>
        <dbReference type="EMBL" id="KAD7478123.1"/>
    </source>
</evidence>
<evidence type="ECO:0000256" key="1">
    <source>
        <dbReference type="SAM" id="MobiDB-lite"/>
    </source>
</evidence>
<sequence length="76" mass="9018">MQSIEDVESFVWVQESLKLVEKQGSYGGLKVKNGGIWCWPDFEREKEISFYYPGFETNQEKDQKEEDEDDDDDEDE</sequence>
<dbReference type="EMBL" id="SZYD01000001">
    <property type="protein sequence ID" value="KAD7478123.1"/>
    <property type="molecule type" value="Genomic_DNA"/>
</dbReference>
<organism evidence="2 3">
    <name type="scientific">Mikania micrantha</name>
    <name type="common">bitter vine</name>
    <dbReference type="NCBI Taxonomy" id="192012"/>
    <lineage>
        <taxon>Eukaryota</taxon>
        <taxon>Viridiplantae</taxon>
        <taxon>Streptophyta</taxon>
        <taxon>Embryophyta</taxon>
        <taxon>Tracheophyta</taxon>
        <taxon>Spermatophyta</taxon>
        <taxon>Magnoliopsida</taxon>
        <taxon>eudicotyledons</taxon>
        <taxon>Gunneridae</taxon>
        <taxon>Pentapetalae</taxon>
        <taxon>asterids</taxon>
        <taxon>campanulids</taxon>
        <taxon>Asterales</taxon>
        <taxon>Asteraceae</taxon>
        <taxon>Asteroideae</taxon>
        <taxon>Heliantheae alliance</taxon>
        <taxon>Eupatorieae</taxon>
        <taxon>Mikania</taxon>
    </lineage>
</organism>
<comment type="caution">
    <text evidence="2">The sequence shown here is derived from an EMBL/GenBank/DDBJ whole genome shotgun (WGS) entry which is preliminary data.</text>
</comment>
<dbReference type="AlphaFoldDB" id="A0A5N6Q150"/>
<feature type="region of interest" description="Disordered" evidence="1">
    <location>
        <begin position="53"/>
        <end position="76"/>
    </location>
</feature>
<protein>
    <submittedName>
        <fullName evidence="2">Uncharacterized protein</fullName>
    </submittedName>
</protein>
<reference evidence="2 3" key="1">
    <citation type="submission" date="2019-05" db="EMBL/GenBank/DDBJ databases">
        <title>Mikania micrantha, genome provides insights into the molecular mechanism of rapid growth.</title>
        <authorList>
            <person name="Liu B."/>
        </authorList>
    </citation>
    <scope>NUCLEOTIDE SEQUENCE [LARGE SCALE GENOMIC DNA]</scope>
    <source>
        <strain evidence="2">NLD-2019</strain>
        <tissue evidence="2">Leaf</tissue>
    </source>
</reference>
<evidence type="ECO:0000313" key="3">
    <source>
        <dbReference type="Proteomes" id="UP000326396"/>
    </source>
</evidence>
<dbReference type="Proteomes" id="UP000326396">
    <property type="component" value="Linkage Group LG1"/>
</dbReference>